<dbReference type="EMBL" id="JBAHYK010000972">
    <property type="protein sequence ID" value="KAL0570236.1"/>
    <property type="molecule type" value="Genomic_DNA"/>
</dbReference>
<feature type="compositionally biased region" description="Basic and acidic residues" evidence="1">
    <location>
        <begin position="33"/>
        <end position="50"/>
    </location>
</feature>
<feature type="region of interest" description="Disordered" evidence="1">
    <location>
        <begin position="1"/>
        <end position="53"/>
    </location>
</feature>
<reference evidence="2 3" key="1">
    <citation type="submission" date="2024-02" db="EMBL/GenBank/DDBJ databases">
        <title>A draft genome for the cacao thread blight pathogen Marasmius crinis-equi.</title>
        <authorList>
            <person name="Cohen S.P."/>
            <person name="Baruah I.K."/>
            <person name="Amoako-Attah I."/>
            <person name="Bukari Y."/>
            <person name="Meinhardt L.W."/>
            <person name="Bailey B.A."/>
        </authorList>
    </citation>
    <scope>NUCLEOTIDE SEQUENCE [LARGE SCALE GENOMIC DNA]</scope>
    <source>
        <strain evidence="2 3">GH-76</strain>
    </source>
</reference>
<protein>
    <submittedName>
        <fullName evidence="2">Uncharacterized protein</fullName>
    </submittedName>
</protein>
<proteinExistence type="predicted"/>
<sequence>MPSTPGCGLPLPSLEPSFIEGSDGHGSDAGVGDEPKLDTKDEGVLEKDSDGELGVTELAYLAHPLSVRDGNDLDDVDHDAEVGDNDEGQGEGEVEDGDELDDEPVASEYHILPMLTTQRPMPYLLLRLKAFYNPSLITPSANRKRKERVARVALMTHPVDTYWRASLMSNPTQHFAFVPPYLTLRRNSLSIIHEIRRGTNYTSANSRPFNSSLQPPIKSARTSQWRLGRPYSGRDAGGQGGFCENSAETLEGKARNEFGQDARGKAKKILEA</sequence>
<feature type="region of interest" description="Disordered" evidence="1">
    <location>
        <begin position="67"/>
        <end position="101"/>
    </location>
</feature>
<dbReference type="Proteomes" id="UP001465976">
    <property type="component" value="Unassembled WGS sequence"/>
</dbReference>
<name>A0ABR3F4T7_9AGAR</name>
<accession>A0ABR3F4T7</accession>
<organism evidence="2 3">
    <name type="scientific">Marasmius crinis-equi</name>
    <dbReference type="NCBI Taxonomy" id="585013"/>
    <lineage>
        <taxon>Eukaryota</taxon>
        <taxon>Fungi</taxon>
        <taxon>Dikarya</taxon>
        <taxon>Basidiomycota</taxon>
        <taxon>Agaricomycotina</taxon>
        <taxon>Agaricomycetes</taxon>
        <taxon>Agaricomycetidae</taxon>
        <taxon>Agaricales</taxon>
        <taxon>Marasmiineae</taxon>
        <taxon>Marasmiaceae</taxon>
        <taxon>Marasmius</taxon>
    </lineage>
</organism>
<feature type="compositionally biased region" description="Acidic residues" evidence="1">
    <location>
        <begin position="72"/>
        <end position="101"/>
    </location>
</feature>
<keyword evidence="3" id="KW-1185">Reference proteome</keyword>
<evidence type="ECO:0000256" key="1">
    <source>
        <dbReference type="SAM" id="MobiDB-lite"/>
    </source>
</evidence>
<evidence type="ECO:0000313" key="3">
    <source>
        <dbReference type="Proteomes" id="UP001465976"/>
    </source>
</evidence>
<feature type="non-terminal residue" evidence="2">
    <location>
        <position position="272"/>
    </location>
</feature>
<evidence type="ECO:0000313" key="2">
    <source>
        <dbReference type="EMBL" id="KAL0570236.1"/>
    </source>
</evidence>
<gene>
    <name evidence="2" type="ORF">V5O48_011732</name>
</gene>
<comment type="caution">
    <text evidence="2">The sequence shown here is derived from an EMBL/GenBank/DDBJ whole genome shotgun (WGS) entry which is preliminary data.</text>
</comment>